<feature type="compositionally biased region" description="Low complexity" evidence="2">
    <location>
        <begin position="345"/>
        <end position="354"/>
    </location>
</feature>
<keyword evidence="1" id="KW-0238">DNA-binding</keyword>
<evidence type="ECO:0000256" key="1">
    <source>
        <dbReference type="PROSITE-ProRule" id="PRU00267"/>
    </source>
</evidence>
<dbReference type="Pfam" id="PF17283">
    <property type="entry name" value="Zn_ribbon_SprT"/>
    <property type="match status" value="1"/>
</dbReference>
<dbReference type="InterPro" id="IPR036910">
    <property type="entry name" value="HMG_box_dom_sf"/>
</dbReference>
<evidence type="ECO:0000313" key="4">
    <source>
        <dbReference type="Proteomes" id="UP000695000"/>
    </source>
</evidence>
<organism evidence="4 5">
    <name type="scientific">Nicrophorus vespilloides</name>
    <name type="common">Boreal carrion beetle</name>
    <dbReference type="NCBI Taxonomy" id="110193"/>
    <lineage>
        <taxon>Eukaryota</taxon>
        <taxon>Metazoa</taxon>
        <taxon>Ecdysozoa</taxon>
        <taxon>Arthropoda</taxon>
        <taxon>Hexapoda</taxon>
        <taxon>Insecta</taxon>
        <taxon>Pterygota</taxon>
        <taxon>Neoptera</taxon>
        <taxon>Endopterygota</taxon>
        <taxon>Coleoptera</taxon>
        <taxon>Polyphaga</taxon>
        <taxon>Staphyliniformia</taxon>
        <taxon>Silphidae</taxon>
        <taxon>Nicrophorinae</taxon>
        <taxon>Nicrophorus</taxon>
    </lineage>
</organism>
<feature type="region of interest" description="Disordered" evidence="2">
    <location>
        <begin position="180"/>
        <end position="215"/>
    </location>
</feature>
<evidence type="ECO:0000259" key="3">
    <source>
        <dbReference type="PROSITE" id="PS50118"/>
    </source>
</evidence>
<feature type="region of interest" description="Disordered" evidence="2">
    <location>
        <begin position="335"/>
        <end position="356"/>
    </location>
</feature>
<feature type="DNA-binding region" description="HMG box" evidence="1">
    <location>
        <begin position="690"/>
        <end position="736"/>
    </location>
</feature>
<feature type="region of interest" description="Disordered" evidence="2">
    <location>
        <begin position="394"/>
        <end position="483"/>
    </location>
</feature>
<sequence length="736" mass="84216">MDDSFRLLISMSPKCNKNVKQTKRIKAPSRLALKKSIRRSSVYDKPPLENICIAEESSSQSSKSSSNNMIDDLQKKTEALNILSDTKVQSIKKWISDIPSEIVDETTDFNNVSIFSQVSAIHGELSKPKTDNGPINSTFINSDTRTCFKFDQLFKKKTDIEVHAVKKDNKHSDDVIEIIEDSDEENDKDNSFKTAIDNSDNASDKENNKNQNNIVFNTPKPIAEYDECESLLDEVYGKSWRKDKERILPQSEPRIHKPKKLYNEIPMTEIKSRKLYKNPYTDAEQKHTKTLLQKLREDRLKNTIQNSPWRQKFKDLCDSDTDSNSSVKRTLPKTKLSFDDDVQPKSTSKTNKNNIKFDKQTASDSFSDFSDSGLTLEEKLKGKAKAIPIEKPKSKITKKITKPRTFVSSNDSSDSDNHLVNEKDKRYVDKTKNTPRPRQLSISSESSEKSWSDFSSDSGDVADKPKGKSNDFHKSKQSQTGPASFLASLSKSVPDSRCDASARIFRNNYKTYKDQLLQKLFKLYNEKIFGNAISEDSPIEWSDRMTGTAGYCVCRKITHKNGKIERKVRFKLSTKILDSADRLRDTFVHELCHAATWLVNEVSDGHGPFWKSWACKAMRTFPELPAIKRCHDYTINTKYTYKCMGCGYSFGRHSKSLDLERKRCGHCYGKFEVLINKTTKNGETKSVPSVKKQPNGFALFVKENYSKYKTDNMKNKDVMKLLGQKFKDLKVDQKSK</sequence>
<dbReference type="InterPro" id="IPR006640">
    <property type="entry name" value="SprT-like_domain"/>
</dbReference>
<proteinExistence type="predicted"/>
<feature type="compositionally biased region" description="Basic and acidic residues" evidence="2">
    <location>
        <begin position="415"/>
        <end position="432"/>
    </location>
</feature>
<feature type="domain" description="HMG box" evidence="3">
    <location>
        <begin position="690"/>
        <end position="736"/>
    </location>
</feature>
<dbReference type="GeneID" id="108560676"/>
<dbReference type="CDD" id="cd00084">
    <property type="entry name" value="HMG-box_SF"/>
    <property type="match status" value="1"/>
</dbReference>
<feature type="compositionally biased region" description="Polar residues" evidence="2">
    <location>
        <begin position="192"/>
        <end position="201"/>
    </location>
</feature>
<accession>A0ABM1MGW3</accession>
<dbReference type="Proteomes" id="UP000695000">
    <property type="component" value="Unplaced"/>
</dbReference>
<dbReference type="PANTHER" id="PTHR23099:SF0">
    <property type="entry name" value="GERM CELL NUCLEAR ACIDIC PROTEIN"/>
    <property type="match status" value="1"/>
</dbReference>
<name>A0ABM1MGW3_NICVS</name>
<dbReference type="Gene3D" id="1.10.30.10">
    <property type="entry name" value="High mobility group box domain"/>
    <property type="match status" value="1"/>
</dbReference>
<dbReference type="Pfam" id="PF10263">
    <property type="entry name" value="SprT-like"/>
    <property type="match status" value="1"/>
</dbReference>
<dbReference type="InterPro" id="IPR009071">
    <property type="entry name" value="HMG_box_dom"/>
</dbReference>
<dbReference type="SMART" id="SM00731">
    <property type="entry name" value="SprT"/>
    <property type="match status" value="1"/>
</dbReference>
<feature type="compositionally biased region" description="Low complexity" evidence="2">
    <location>
        <begin position="403"/>
        <end position="412"/>
    </location>
</feature>
<dbReference type="SUPFAM" id="SSF47095">
    <property type="entry name" value="HMG-box"/>
    <property type="match status" value="1"/>
</dbReference>
<evidence type="ECO:0000256" key="2">
    <source>
        <dbReference type="SAM" id="MobiDB-lite"/>
    </source>
</evidence>
<gene>
    <name evidence="5" type="primary">LOC108560676</name>
</gene>
<reference evidence="5" key="1">
    <citation type="submission" date="2025-08" db="UniProtKB">
        <authorList>
            <consortium name="RefSeq"/>
        </authorList>
    </citation>
    <scope>IDENTIFICATION</scope>
    <source>
        <tissue evidence="5">Whole Larva</tissue>
    </source>
</reference>
<protein>
    <submittedName>
        <fullName evidence="5">Acidic repeat-containing protein</fullName>
    </submittedName>
</protein>
<evidence type="ECO:0000313" key="5">
    <source>
        <dbReference type="RefSeq" id="XP_017773813.1"/>
    </source>
</evidence>
<dbReference type="PROSITE" id="PS50118">
    <property type="entry name" value="HMG_BOX_2"/>
    <property type="match status" value="1"/>
</dbReference>
<keyword evidence="4" id="KW-1185">Reference proteome</keyword>
<dbReference type="PANTHER" id="PTHR23099">
    <property type="entry name" value="TRANSCRIPTIONAL REGULATOR"/>
    <property type="match status" value="1"/>
</dbReference>
<keyword evidence="1" id="KW-0539">Nucleus</keyword>
<dbReference type="RefSeq" id="XP_017773813.1">
    <property type="nucleotide sequence ID" value="XM_017918324.1"/>
</dbReference>
<feature type="compositionally biased region" description="Basic and acidic residues" evidence="2">
    <location>
        <begin position="461"/>
        <end position="474"/>
    </location>
</feature>
<dbReference type="InterPro" id="IPR035240">
    <property type="entry name" value="SprT_Zn_ribbon"/>
</dbReference>